<evidence type="ECO:0000313" key="1">
    <source>
        <dbReference type="EMBL" id="KAL2486525.1"/>
    </source>
</evidence>
<dbReference type="AlphaFoldDB" id="A0ABD1RDN3"/>
<accession>A0ABD1RDN3</accession>
<comment type="caution">
    <text evidence="1">The sequence shown here is derived from an EMBL/GenBank/DDBJ whole genome shotgun (WGS) entry which is preliminary data.</text>
</comment>
<protein>
    <submittedName>
        <fullName evidence="1">Retrotrans gag domain-containing protein</fullName>
    </submittedName>
</protein>
<keyword evidence="2" id="KW-1185">Reference proteome</keyword>
<reference evidence="2" key="1">
    <citation type="submission" date="2024-07" db="EMBL/GenBank/DDBJ databases">
        <title>Two chromosome-level genome assemblies of Korean endemic species Abeliophyllum distichum and Forsythia ovata (Oleaceae).</title>
        <authorList>
            <person name="Jang H."/>
        </authorList>
    </citation>
    <scope>NUCLEOTIDE SEQUENCE [LARGE SCALE GENOMIC DNA]</scope>
</reference>
<sequence length="102" mass="12125">MDVKSEDERPKRSCKLDDDDENLPFFKELKARELSTKFKMPPMEKYNGRGDSTNHTNVYKMRLQGYIPADKCRNFDTTLVSDAKRYYKKLKPESIRSWPQLN</sequence>
<gene>
    <name evidence="1" type="ORF">Adt_31281</name>
</gene>
<name>A0ABD1RDN3_9LAMI</name>
<proteinExistence type="predicted"/>
<organism evidence="1 2">
    <name type="scientific">Abeliophyllum distichum</name>
    <dbReference type="NCBI Taxonomy" id="126358"/>
    <lineage>
        <taxon>Eukaryota</taxon>
        <taxon>Viridiplantae</taxon>
        <taxon>Streptophyta</taxon>
        <taxon>Embryophyta</taxon>
        <taxon>Tracheophyta</taxon>
        <taxon>Spermatophyta</taxon>
        <taxon>Magnoliopsida</taxon>
        <taxon>eudicotyledons</taxon>
        <taxon>Gunneridae</taxon>
        <taxon>Pentapetalae</taxon>
        <taxon>asterids</taxon>
        <taxon>lamiids</taxon>
        <taxon>Lamiales</taxon>
        <taxon>Oleaceae</taxon>
        <taxon>Forsythieae</taxon>
        <taxon>Abeliophyllum</taxon>
    </lineage>
</organism>
<evidence type="ECO:0000313" key="2">
    <source>
        <dbReference type="Proteomes" id="UP001604336"/>
    </source>
</evidence>
<dbReference type="Proteomes" id="UP001604336">
    <property type="component" value="Unassembled WGS sequence"/>
</dbReference>
<dbReference type="EMBL" id="JBFOLK010000009">
    <property type="protein sequence ID" value="KAL2486525.1"/>
    <property type="molecule type" value="Genomic_DNA"/>
</dbReference>